<dbReference type="EMBL" id="RXIC02000021">
    <property type="protein sequence ID" value="KAB1218901.1"/>
    <property type="molecule type" value="Genomic_DNA"/>
</dbReference>
<dbReference type="OrthoDB" id="1934862at2759"/>
<dbReference type="Gene3D" id="2.40.70.10">
    <property type="entry name" value="Acid Proteases"/>
    <property type="match status" value="1"/>
</dbReference>
<evidence type="ECO:0000313" key="2">
    <source>
        <dbReference type="EMBL" id="KAB1218868.1"/>
    </source>
</evidence>
<dbReference type="Pfam" id="PF08284">
    <property type="entry name" value="RVP_2"/>
    <property type="match status" value="1"/>
</dbReference>
<sequence length="111" mass="12420">MCTTICSFFHIYLLRKGSGPLNVKITSGDQRKCPWLVHEVSMGVQEVKIEADLHVLDMVCLDAILGNAWLRSIDKVLIDYETMAKEFLIHGGENKRTTLTSVEAIEVANIS</sequence>
<dbReference type="EMBL" id="RXIC02000023">
    <property type="protein sequence ID" value="KAB1212736.1"/>
    <property type="molecule type" value="Genomic_DNA"/>
</dbReference>
<dbReference type="AlphaFoldDB" id="A0A6A1W130"/>
<dbReference type="InterPro" id="IPR021109">
    <property type="entry name" value="Peptidase_aspartic_dom_sf"/>
</dbReference>
<evidence type="ECO:0000313" key="4">
    <source>
        <dbReference type="Proteomes" id="UP000516437"/>
    </source>
</evidence>
<reference evidence="3" key="3">
    <citation type="submission" date="2019-09" db="EMBL/GenBank/DDBJ databases">
        <authorList>
            <person name="Gao Z."/>
        </authorList>
    </citation>
    <scope>NUCLEOTIDE SEQUENCE</scope>
    <source>
        <tissue evidence="3">Leaves</tissue>
    </source>
</reference>
<organism evidence="3 4">
    <name type="scientific">Morella rubra</name>
    <name type="common">Chinese bayberry</name>
    <dbReference type="NCBI Taxonomy" id="262757"/>
    <lineage>
        <taxon>Eukaryota</taxon>
        <taxon>Viridiplantae</taxon>
        <taxon>Streptophyta</taxon>
        <taxon>Embryophyta</taxon>
        <taxon>Tracheophyta</taxon>
        <taxon>Spermatophyta</taxon>
        <taxon>Magnoliopsida</taxon>
        <taxon>eudicotyledons</taxon>
        <taxon>Gunneridae</taxon>
        <taxon>Pentapetalae</taxon>
        <taxon>rosids</taxon>
        <taxon>fabids</taxon>
        <taxon>Fagales</taxon>
        <taxon>Myricaceae</taxon>
        <taxon>Morella</taxon>
    </lineage>
</organism>
<name>A0A6A1W130_9ROSI</name>
<protein>
    <submittedName>
        <fullName evidence="3">Uncharacterized protein</fullName>
    </submittedName>
</protein>
<dbReference type="Proteomes" id="UP000516437">
    <property type="component" value="Chromosome 3"/>
</dbReference>
<evidence type="ECO:0000313" key="1">
    <source>
        <dbReference type="EMBL" id="KAB1212736.1"/>
    </source>
</evidence>
<evidence type="ECO:0000313" key="3">
    <source>
        <dbReference type="EMBL" id="KAB1218901.1"/>
    </source>
</evidence>
<dbReference type="CDD" id="cd00303">
    <property type="entry name" value="retropepsin_like"/>
    <property type="match status" value="1"/>
</dbReference>
<dbReference type="Proteomes" id="UP000516437">
    <property type="component" value="Chromosome 5"/>
</dbReference>
<gene>
    <name evidence="3" type="ORF">CJ030_MR3G018222</name>
    <name evidence="2" type="ORF">CJ030_MR3G018255</name>
    <name evidence="1" type="ORF">CJ030_MR5G009778</name>
</gene>
<keyword evidence="4" id="KW-1185">Reference proteome</keyword>
<comment type="caution">
    <text evidence="3">The sequence shown here is derived from an EMBL/GenBank/DDBJ whole genome shotgun (WGS) entry which is preliminary data.</text>
</comment>
<accession>A0A6A1W130</accession>
<dbReference type="EMBL" id="RXIC02000021">
    <property type="protein sequence ID" value="KAB1218868.1"/>
    <property type="molecule type" value="Genomic_DNA"/>
</dbReference>
<reference evidence="3" key="1">
    <citation type="submission" date="2018-07" db="EMBL/GenBank/DDBJ databases">
        <authorList>
            <person name="Gao Z.-S."/>
            <person name="Jia H.-M."/>
            <person name="Jia H.-J."/>
            <person name="Cai Q.-L."/>
            <person name="Wang Y."/>
            <person name="Zhao H.-B."/>
        </authorList>
    </citation>
    <scope>NUCLEOTIDE SEQUENCE</scope>
    <source>
        <tissue evidence="3">Leaves</tissue>
    </source>
</reference>
<reference evidence="3 4" key="2">
    <citation type="journal article" date="2019" name="Plant Biotechnol. J.">
        <title>The red bayberry genome and genetic basis of sex determination.</title>
        <authorList>
            <person name="Jia H.M."/>
            <person name="Jia H.J."/>
            <person name="Cai Q.L."/>
            <person name="Wang Y."/>
            <person name="Zhao H.B."/>
            <person name="Yang W.F."/>
            <person name="Wang G.Y."/>
            <person name="Li Y.H."/>
            <person name="Zhan D.L."/>
            <person name="Shen Y.T."/>
            <person name="Niu Q.F."/>
            <person name="Chang L."/>
            <person name="Qiu J."/>
            <person name="Zhao L."/>
            <person name="Xie H.B."/>
            <person name="Fu W.Y."/>
            <person name="Jin J."/>
            <person name="Li X.W."/>
            <person name="Jiao Y."/>
            <person name="Zhou C.C."/>
            <person name="Tu T."/>
            <person name="Chai C.Y."/>
            <person name="Gao J.L."/>
            <person name="Fan L.J."/>
            <person name="van de Weg E."/>
            <person name="Wang J.Y."/>
            <person name="Gao Z.S."/>
        </authorList>
    </citation>
    <scope>NUCLEOTIDE SEQUENCE [LARGE SCALE GENOMIC DNA]</scope>
    <source>
        <tissue evidence="3">Leaves</tissue>
    </source>
</reference>
<proteinExistence type="predicted"/>